<name>A0AA35L6D7_9SAUR</name>
<dbReference type="Gene3D" id="1.10.10.10">
    <property type="entry name" value="Winged helix-like DNA-binding domain superfamily/Winged helix DNA-binding domain"/>
    <property type="match status" value="1"/>
</dbReference>
<feature type="domain" description="SUZ-C" evidence="7">
    <location>
        <begin position="438"/>
        <end position="486"/>
    </location>
</feature>
<keyword evidence="2 4" id="KW-0694">RNA-binding</keyword>
<dbReference type="GO" id="GO:0005634">
    <property type="term" value="C:nucleus"/>
    <property type="evidence" value="ECO:0007669"/>
    <property type="project" value="UniProtKB-SubCell"/>
</dbReference>
<evidence type="ECO:0000256" key="4">
    <source>
        <dbReference type="PROSITE-ProRule" id="PRU00332"/>
    </source>
</evidence>
<dbReference type="PROSITE" id="PS51938">
    <property type="entry name" value="SUZ_C"/>
    <property type="match status" value="1"/>
</dbReference>
<dbReference type="CDD" id="cd08033">
    <property type="entry name" value="LARP_6"/>
    <property type="match status" value="1"/>
</dbReference>
<evidence type="ECO:0000256" key="3">
    <source>
        <dbReference type="ARBA" id="ARBA00023242"/>
    </source>
</evidence>
<dbReference type="GO" id="GO:0003729">
    <property type="term" value="F:mRNA binding"/>
    <property type="evidence" value="ECO:0007669"/>
    <property type="project" value="TreeGrafter"/>
</dbReference>
<evidence type="ECO:0000313" key="9">
    <source>
        <dbReference type="Proteomes" id="UP001178461"/>
    </source>
</evidence>
<accession>A0AA35L6D7</accession>
<protein>
    <submittedName>
        <fullName evidence="8">La-related protein 6-like</fullName>
    </submittedName>
</protein>
<evidence type="ECO:0000259" key="7">
    <source>
        <dbReference type="PROSITE" id="PS51938"/>
    </source>
</evidence>
<dbReference type="PROSITE" id="PS50961">
    <property type="entry name" value="HTH_LA"/>
    <property type="match status" value="1"/>
</dbReference>
<reference evidence="8" key="1">
    <citation type="submission" date="2022-12" db="EMBL/GenBank/DDBJ databases">
        <authorList>
            <person name="Alioto T."/>
            <person name="Alioto T."/>
            <person name="Gomez Garrido J."/>
        </authorList>
    </citation>
    <scope>NUCLEOTIDE SEQUENCE</scope>
</reference>
<dbReference type="InterPro" id="IPR036390">
    <property type="entry name" value="WH_DNA-bd_sf"/>
</dbReference>
<keyword evidence="9" id="KW-1185">Reference proteome</keyword>
<comment type="subcellular location">
    <subcellularLocation>
        <location evidence="1">Nucleus</location>
    </subcellularLocation>
</comment>
<gene>
    <name evidence="8" type="ORF">PODLI_1B037653</name>
</gene>
<dbReference type="InterPro" id="IPR035979">
    <property type="entry name" value="RBD_domain_sf"/>
</dbReference>
<dbReference type="SMART" id="SM00715">
    <property type="entry name" value="LA"/>
    <property type="match status" value="1"/>
</dbReference>
<dbReference type="SUPFAM" id="SSF46785">
    <property type="entry name" value="Winged helix' DNA-binding domain"/>
    <property type="match status" value="1"/>
</dbReference>
<evidence type="ECO:0000259" key="6">
    <source>
        <dbReference type="PROSITE" id="PS50961"/>
    </source>
</evidence>
<proteinExistence type="predicted"/>
<feature type="region of interest" description="Disordered" evidence="5">
    <location>
        <begin position="285"/>
        <end position="312"/>
    </location>
</feature>
<keyword evidence="3" id="KW-0539">Nucleus</keyword>
<dbReference type="InterPro" id="IPR002344">
    <property type="entry name" value="Lupus_La"/>
</dbReference>
<feature type="compositionally biased region" description="Low complexity" evidence="5">
    <location>
        <begin position="426"/>
        <end position="454"/>
    </location>
</feature>
<dbReference type="InterPro" id="IPR045180">
    <property type="entry name" value="La_dom_prot"/>
</dbReference>
<feature type="domain" description="HTH La-type RNA-binding" evidence="6">
    <location>
        <begin position="74"/>
        <end position="165"/>
    </location>
</feature>
<dbReference type="Pfam" id="PF05383">
    <property type="entry name" value="La"/>
    <property type="match status" value="1"/>
</dbReference>
<dbReference type="GO" id="GO:0006396">
    <property type="term" value="P:RNA processing"/>
    <property type="evidence" value="ECO:0007669"/>
    <property type="project" value="InterPro"/>
</dbReference>
<dbReference type="PANTHER" id="PTHR22792">
    <property type="entry name" value="LUPUS LA PROTEIN-RELATED"/>
    <property type="match status" value="1"/>
</dbReference>
<evidence type="ECO:0000256" key="2">
    <source>
        <dbReference type="ARBA" id="ARBA00022884"/>
    </source>
</evidence>
<organism evidence="8 9">
    <name type="scientific">Podarcis lilfordi</name>
    <name type="common">Lilford's wall lizard</name>
    <dbReference type="NCBI Taxonomy" id="74358"/>
    <lineage>
        <taxon>Eukaryota</taxon>
        <taxon>Metazoa</taxon>
        <taxon>Chordata</taxon>
        <taxon>Craniata</taxon>
        <taxon>Vertebrata</taxon>
        <taxon>Euteleostomi</taxon>
        <taxon>Lepidosauria</taxon>
        <taxon>Squamata</taxon>
        <taxon>Bifurcata</taxon>
        <taxon>Unidentata</taxon>
        <taxon>Episquamata</taxon>
        <taxon>Laterata</taxon>
        <taxon>Lacertibaenia</taxon>
        <taxon>Lacertidae</taxon>
        <taxon>Podarcis</taxon>
    </lineage>
</organism>
<dbReference type="InterPro" id="IPR012677">
    <property type="entry name" value="Nucleotide-bd_a/b_plait_sf"/>
</dbReference>
<sequence length="495" mass="54662">MALCNPEMALASHLKRSSPVPVQGGPYSTLHFFPRTNRSFPLLTQEELAETLDGSPYDLSDLLSLDLFESSHCPTPDLQLIRRIISQVEFYLSDENLSKDAFLLKHVQKNRLGFVSIKLLTSFKKVKYLTRDWRVTLYALQFSELLEVNEEGTKVRRKTPVPEHLVNIPSSKMLLAWNVLPYEPATHSSLQFQMTFLNNITKLFSPFGDIASIRILRPGKKLPSDVSKCSSRYPELLTKCCAVVEYDSLESTRKAFEELVRSQAAASSLNGDAIKVVSLSGRGSKKKSVTSQEDGEEAEEAEKPARMWNGALTEGPPLAFEDSFYSSSTESDGTPVSTPILPPNFLSAPVWPTAGFCASAGQAFKPNFFSMPCAGPRPLLHKPLSWPLCFPPLSAPKPSNGPCGLQKPPNSCWETSGLGVGVLWPPKQQGPACRQQQQQQPLPSLKPEPLSSAPTSKRVPESLNARLKVIRRPQGPDGTRGFYNTIGRGKSVLRH</sequence>
<dbReference type="GO" id="GO:1990904">
    <property type="term" value="C:ribonucleoprotein complex"/>
    <property type="evidence" value="ECO:0007669"/>
    <property type="project" value="InterPro"/>
</dbReference>
<dbReference type="Gene3D" id="3.30.70.330">
    <property type="match status" value="1"/>
</dbReference>
<dbReference type="PRINTS" id="PR00302">
    <property type="entry name" value="LUPUSLA"/>
</dbReference>
<dbReference type="InterPro" id="IPR036388">
    <property type="entry name" value="WH-like_DNA-bd_sf"/>
</dbReference>
<evidence type="ECO:0000313" key="8">
    <source>
        <dbReference type="EMBL" id="CAI5789944.1"/>
    </source>
</evidence>
<dbReference type="SUPFAM" id="SSF54928">
    <property type="entry name" value="RNA-binding domain, RBD"/>
    <property type="match status" value="1"/>
</dbReference>
<dbReference type="FunFam" id="1.10.10.10:FF:000158">
    <property type="entry name" value="La ribonucleoprotein domain family member 7"/>
    <property type="match status" value="1"/>
</dbReference>
<evidence type="ECO:0000256" key="5">
    <source>
        <dbReference type="SAM" id="MobiDB-lite"/>
    </source>
</evidence>
<dbReference type="EMBL" id="OX395138">
    <property type="protein sequence ID" value="CAI5789944.1"/>
    <property type="molecule type" value="Genomic_DNA"/>
</dbReference>
<dbReference type="PANTHER" id="PTHR22792:SF61">
    <property type="entry name" value="LA RIBONUCLEOPROTEIN DOMAIN FAMILY MEMBER 6"/>
    <property type="match status" value="1"/>
</dbReference>
<evidence type="ECO:0000256" key="1">
    <source>
        <dbReference type="ARBA" id="ARBA00004123"/>
    </source>
</evidence>
<dbReference type="InterPro" id="IPR024642">
    <property type="entry name" value="SUZ-C"/>
</dbReference>
<feature type="region of interest" description="Disordered" evidence="5">
    <location>
        <begin position="424"/>
        <end position="495"/>
    </location>
</feature>
<dbReference type="Proteomes" id="UP001178461">
    <property type="component" value="Chromosome 13"/>
</dbReference>
<dbReference type="AlphaFoldDB" id="A0AA35L6D7"/>
<dbReference type="InterPro" id="IPR006630">
    <property type="entry name" value="La_HTH"/>
</dbReference>